<feature type="domain" description="TRASH" evidence="5">
    <location>
        <begin position="577"/>
        <end position="616"/>
    </location>
</feature>
<feature type="compositionally biased region" description="Basic residues" evidence="4">
    <location>
        <begin position="1048"/>
        <end position="1058"/>
    </location>
</feature>
<feature type="domain" description="TRASH" evidence="5">
    <location>
        <begin position="670"/>
        <end position="708"/>
    </location>
</feature>
<reference evidence="6 7" key="1">
    <citation type="journal article" date="2018" name="Nat. Ecol. Evol.">
        <title>Genomic signatures of mitonuclear coevolution across populations of Tigriopus californicus.</title>
        <authorList>
            <person name="Barreto F.S."/>
            <person name="Watson E.T."/>
            <person name="Lima T.G."/>
            <person name="Willett C.S."/>
            <person name="Edmands S."/>
            <person name="Li W."/>
            <person name="Burton R.S."/>
        </authorList>
    </citation>
    <scope>NUCLEOTIDE SEQUENCE [LARGE SCALE GENOMIC DNA]</scope>
    <source>
        <strain evidence="6 7">San Diego</strain>
    </source>
</reference>
<feature type="compositionally biased region" description="Acidic residues" evidence="4">
    <location>
        <begin position="953"/>
        <end position="973"/>
    </location>
</feature>
<organism evidence="6 7">
    <name type="scientific">Tigriopus californicus</name>
    <name type="common">Marine copepod</name>
    <dbReference type="NCBI Taxonomy" id="6832"/>
    <lineage>
        <taxon>Eukaryota</taxon>
        <taxon>Metazoa</taxon>
        <taxon>Ecdysozoa</taxon>
        <taxon>Arthropoda</taxon>
        <taxon>Crustacea</taxon>
        <taxon>Multicrustacea</taxon>
        <taxon>Hexanauplia</taxon>
        <taxon>Copepoda</taxon>
        <taxon>Harpacticoida</taxon>
        <taxon>Harpacticidae</taxon>
        <taxon>Tigriopus</taxon>
    </lineage>
</organism>
<dbReference type="SMART" id="SM00746">
    <property type="entry name" value="TRASH"/>
    <property type="match status" value="5"/>
</dbReference>
<feature type="domain" description="TRASH" evidence="5">
    <location>
        <begin position="498"/>
        <end position="532"/>
    </location>
</feature>
<dbReference type="OMA" id="IYVPFPM"/>
<dbReference type="Pfam" id="PF25561">
    <property type="entry name" value="QRICH1"/>
    <property type="match status" value="1"/>
</dbReference>
<feature type="region of interest" description="Disordered" evidence="4">
    <location>
        <begin position="1"/>
        <end position="120"/>
    </location>
</feature>
<feature type="compositionally biased region" description="Acidic residues" evidence="4">
    <location>
        <begin position="445"/>
        <end position="463"/>
    </location>
</feature>
<keyword evidence="3" id="KW-0832">Ubl conjugation</keyword>
<evidence type="ECO:0000256" key="4">
    <source>
        <dbReference type="SAM" id="MobiDB-lite"/>
    </source>
</evidence>
<evidence type="ECO:0000313" key="6">
    <source>
        <dbReference type="EMBL" id="TRY76975.1"/>
    </source>
</evidence>
<feature type="compositionally biased region" description="Pro residues" evidence="4">
    <location>
        <begin position="55"/>
        <end position="78"/>
    </location>
</feature>
<feature type="compositionally biased region" description="Low complexity" evidence="4">
    <location>
        <begin position="368"/>
        <end position="382"/>
    </location>
</feature>
<comment type="caution">
    <text evidence="6">The sequence shown here is derived from an EMBL/GenBank/DDBJ whole genome shotgun (WGS) entry which is preliminary data.</text>
</comment>
<feature type="compositionally biased region" description="Basic and acidic residues" evidence="4">
    <location>
        <begin position="223"/>
        <end position="236"/>
    </location>
</feature>
<feature type="compositionally biased region" description="Basic and acidic residues" evidence="4">
    <location>
        <begin position="245"/>
        <end position="294"/>
    </location>
</feature>
<evidence type="ECO:0000256" key="1">
    <source>
        <dbReference type="ARBA" id="ARBA00022499"/>
    </source>
</evidence>
<dbReference type="PANTHER" id="PTHR45736:SF1">
    <property type="entry name" value="WITHOUT CHILDREN, ISOFORM B"/>
    <property type="match status" value="1"/>
</dbReference>
<dbReference type="EMBL" id="VCGU01000004">
    <property type="protein sequence ID" value="TRY76975.1"/>
    <property type="molecule type" value="Genomic_DNA"/>
</dbReference>
<evidence type="ECO:0000256" key="3">
    <source>
        <dbReference type="ARBA" id="ARBA00022843"/>
    </source>
</evidence>
<feature type="compositionally biased region" description="Low complexity" evidence="4">
    <location>
        <begin position="295"/>
        <end position="312"/>
    </location>
</feature>
<feature type="region of interest" description="Disordered" evidence="4">
    <location>
        <begin position="948"/>
        <end position="1082"/>
    </location>
</feature>
<feature type="region of interest" description="Disordered" evidence="4">
    <location>
        <begin position="140"/>
        <end position="400"/>
    </location>
</feature>
<feature type="compositionally biased region" description="Polar residues" evidence="4">
    <location>
        <begin position="384"/>
        <end position="400"/>
    </location>
</feature>
<feature type="compositionally biased region" description="Pro residues" evidence="4">
    <location>
        <begin position="155"/>
        <end position="166"/>
    </location>
</feature>
<protein>
    <recommendedName>
        <fullName evidence="5">TRASH domain-containing protein</fullName>
    </recommendedName>
</protein>
<evidence type="ECO:0000259" key="5">
    <source>
        <dbReference type="SMART" id="SM00746"/>
    </source>
</evidence>
<keyword evidence="2" id="KW-0597">Phosphoprotein</keyword>
<gene>
    <name evidence="6" type="ORF">TCAL_11562</name>
</gene>
<feature type="domain" description="TRASH" evidence="5">
    <location>
        <begin position="535"/>
        <end position="574"/>
    </location>
</feature>
<feature type="region of interest" description="Disordered" evidence="4">
    <location>
        <begin position="422"/>
        <end position="463"/>
    </location>
</feature>
<accession>A0A553PH30</accession>
<evidence type="ECO:0000256" key="2">
    <source>
        <dbReference type="ARBA" id="ARBA00022553"/>
    </source>
</evidence>
<feature type="compositionally biased region" description="Pro residues" evidence="4">
    <location>
        <begin position="1001"/>
        <end position="1019"/>
    </location>
</feature>
<feature type="domain" description="TRASH" evidence="5">
    <location>
        <begin position="628"/>
        <end position="663"/>
    </location>
</feature>
<sequence>MAPRFGAPPELDHWAGNGVIQVQPTPPPGVWSASLTARPAHRGPTARTIMDPMDTDPPPPTVPDTVPDPTPADPPPTPQENVPSDATHPKSVAPAPVAMDTNLAPVSAPQPAEADPLTASSTITPLPVASTAAHGAVISPIAIENTSADEANPTPKAPTPTPPQPSPGEDRASSPLAAESTTERPDESAKSSAEEKRPELSPPVVTDGAKSSSLNDEPPSVKSPKEDSPLPEKSPKVDSPSPMKSPKEDSSPTVEMAKEDSPPPVETAKEDSPPPVETAKKDSPPPVETAKEDSPSPASKSSAKSLSPPKDSLIADSSVGGPSSVEKSKFPERPIAGQSPLSSTTEAPKSPLPVKIVSAVSNKKTSVDESAPADAAPESASSLDKPTSNSAEGSLTENSVNLGTGAAQTNVALVEATSVNNGSMATPKMDEDGVAEAPPTTQDMDNNDDVVDISEDHSPEDDDIASKPVLKLARFADLGSNGITDDTPVAAMGAKPTCEQCGRPNHDTYAPLIWETMQFCSLDCMSNHQQSLSRCSKCWKCVQTSSLGKYCVRFGADIKQFCSNTCLDEHKKGLKVCFYCQKDISSSQGFLAPIGDKNQFKDFCDQGCLTQYEVIYQGKTAPTKVAKCKVCDTEKVIQVELVQGTEIVPFCEKTCFSSFKFASHLDTIECQLCGKPHDLKQNNFVIYYDGQSKRFCSIACQNVFVMKNRKIVPCQWCKVKKYNFDMIEHWSSQDRHCMYCSVNCMKLHLSATRPQELKELSHAGNKGSSRGSTDEEMPVIQSVSSLAGTGELPAQPDRLPTMPIPTSQLAMPTIQTQTIREVVKETMVHQPEPKVMKNKGTLTKPFMQTKGISCRPHPCHKATQTEGPDYPAILPMACPMFMPMPMHMYTTPYPVPIPIPLPVPVPVFIPTTRRSTRGILKQIKKIRSKLPADPFEAELLAMAGTLVEKKDDEDMSDDSIGDDSDDGDYDQDDAPPRRHQAAIEPQEDFENEIQGGKIVPKPLPLVTPDPAVSPGPPMMRPDGEDGDWQSGEAWDGTTPVNRPAQPRRQSRSRSRGGRNAKQARNDVQVPPVNQPPKERPDAKHHLKFTYGVNAWKHWVVQKNAELEKARAQGKYMKTFETDILKLRADELNYTLCMFVKEVKKPNGDGYAPDSILYLTLGIQEYLFENGRIDNIFTDFYYEPFTSALHEVVKDFKLPVNELGYFVTRIEEEHLWESKQLGAHSPQTLLNTMIYFHTKYFMLKTVDQHKKLSFSHIMKHWKKTQSPAKPNQQQKTILLRYYPPPSKTVRQDDRRCYEQHENTENPLRCPVKLYEFYLSKCPESTKTRSDMFYLQPERSCVPDSPVWYSSNPLNNHQLDKMLLRLLMVREVQEHMLADASS</sequence>
<feature type="compositionally biased region" description="Basic and acidic residues" evidence="4">
    <location>
        <begin position="181"/>
        <end position="199"/>
    </location>
</feature>
<dbReference type="InterPro" id="IPR021893">
    <property type="entry name" value="ZMYM2-like_C"/>
</dbReference>
<keyword evidence="1" id="KW-1017">Isopeptide bond</keyword>
<dbReference type="Proteomes" id="UP000318571">
    <property type="component" value="Chromosome 5"/>
</dbReference>
<dbReference type="Pfam" id="PF12012">
    <property type="entry name" value="DUF3504"/>
    <property type="match status" value="1"/>
</dbReference>
<dbReference type="STRING" id="6832.A0A553PH30"/>
<dbReference type="InterPro" id="IPR011017">
    <property type="entry name" value="TRASH_dom"/>
</dbReference>
<proteinExistence type="predicted"/>
<dbReference type="InterPro" id="IPR057926">
    <property type="entry name" value="QRICH1_dom"/>
</dbReference>
<dbReference type="PANTHER" id="PTHR45736">
    <property type="entry name" value="ZINC FINGER MYM-TYPE PROTEIN"/>
    <property type="match status" value="1"/>
</dbReference>
<dbReference type="InterPro" id="IPR051284">
    <property type="entry name" value="ZnF_MYMT-QRICH1"/>
</dbReference>
<evidence type="ECO:0000313" key="7">
    <source>
        <dbReference type="Proteomes" id="UP000318571"/>
    </source>
</evidence>
<name>A0A553PH30_TIGCA</name>
<keyword evidence="7" id="KW-1185">Reference proteome</keyword>